<dbReference type="InterPro" id="IPR014729">
    <property type="entry name" value="Rossmann-like_a/b/a_fold"/>
</dbReference>
<dbReference type="PANTHER" id="PTHR11922">
    <property type="entry name" value="GMP SYNTHASE-RELATED"/>
    <property type="match status" value="1"/>
</dbReference>
<dbReference type="InterPro" id="IPR025777">
    <property type="entry name" value="GMPS_ATP_PPase_dom"/>
</dbReference>
<name>A0A162T338_9CRUS</name>
<evidence type="ECO:0000313" key="8">
    <source>
        <dbReference type="EMBL" id="KZS21860.1"/>
    </source>
</evidence>
<dbReference type="Gene3D" id="3.30.300.10">
    <property type="match status" value="1"/>
</dbReference>
<dbReference type="PANTHER" id="PTHR11922:SF2">
    <property type="entry name" value="GMP SYNTHASE [GLUTAMINE-HYDROLYZING]"/>
    <property type="match status" value="1"/>
</dbReference>
<evidence type="ECO:0000259" key="7">
    <source>
        <dbReference type="PROSITE" id="PS51553"/>
    </source>
</evidence>
<dbReference type="OrthoDB" id="1724632at2759"/>
<evidence type="ECO:0000256" key="6">
    <source>
        <dbReference type="PROSITE-ProRule" id="PRU00886"/>
    </source>
</evidence>
<comment type="caution">
    <text evidence="8">The sequence shown here is derived from an EMBL/GenBank/DDBJ whole genome shotgun (WGS) entry which is preliminary data.</text>
</comment>
<dbReference type="AlphaFoldDB" id="A0A162T338"/>
<dbReference type="GO" id="GO:0005829">
    <property type="term" value="C:cytosol"/>
    <property type="evidence" value="ECO:0007669"/>
    <property type="project" value="TreeGrafter"/>
</dbReference>
<comment type="caution">
    <text evidence="6">Lacks conserved residue(s) required for the propagation of feature annotation.</text>
</comment>
<keyword evidence="5 6" id="KW-0067">ATP-binding</keyword>
<keyword evidence="4 6" id="KW-0658">Purine biosynthesis</keyword>
<dbReference type="Gene3D" id="3.40.50.620">
    <property type="entry name" value="HUPs"/>
    <property type="match status" value="1"/>
</dbReference>
<keyword evidence="3 6" id="KW-0332">GMP biosynthesis</keyword>
<evidence type="ECO:0000256" key="2">
    <source>
        <dbReference type="ARBA" id="ARBA00022741"/>
    </source>
</evidence>
<dbReference type="SUPFAM" id="SSF52402">
    <property type="entry name" value="Adenine nucleotide alpha hydrolases-like"/>
    <property type="match status" value="1"/>
</dbReference>
<keyword evidence="2 6" id="KW-0547">Nucleotide-binding</keyword>
<gene>
    <name evidence="8" type="ORF">APZ42_011134</name>
</gene>
<organism evidence="8 9">
    <name type="scientific">Daphnia magna</name>
    <dbReference type="NCBI Taxonomy" id="35525"/>
    <lineage>
        <taxon>Eukaryota</taxon>
        <taxon>Metazoa</taxon>
        <taxon>Ecdysozoa</taxon>
        <taxon>Arthropoda</taxon>
        <taxon>Crustacea</taxon>
        <taxon>Branchiopoda</taxon>
        <taxon>Diplostraca</taxon>
        <taxon>Cladocera</taxon>
        <taxon>Anomopoda</taxon>
        <taxon>Daphniidae</taxon>
        <taxon>Daphnia</taxon>
    </lineage>
</organism>
<evidence type="ECO:0000256" key="5">
    <source>
        <dbReference type="ARBA" id="ARBA00022840"/>
    </source>
</evidence>
<dbReference type="Proteomes" id="UP000076858">
    <property type="component" value="Unassembled WGS sequence"/>
</dbReference>
<accession>A0A162T338</accession>
<dbReference type="PROSITE" id="PS51553">
    <property type="entry name" value="GMPS_ATP_PPASE"/>
    <property type="match status" value="1"/>
</dbReference>
<dbReference type="GO" id="GO:0005524">
    <property type="term" value="F:ATP binding"/>
    <property type="evidence" value="ECO:0007669"/>
    <property type="project" value="UniProtKB-UniRule"/>
</dbReference>
<evidence type="ECO:0000313" key="9">
    <source>
        <dbReference type="Proteomes" id="UP000076858"/>
    </source>
</evidence>
<evidence type="ECO:0000256" key="1">
    <source>
        <dbReference type="ARBA" id="ARBA00022598"/>
    </source>
</evidence>
<proteinExistence type="predicted"/>
<protein>
    <submittedName>
        <fullName evidence="8">Putative GMP synthase</fullName>
    </submittedName>
</protein>
<feature type="domain" description="GMPS ATP-PPase" evidence="7">
    <location>
        <begin position="1"/>
        <end position="47"/>
    </location>
</feature>
<dbReference type="GO" id="GO:0003921">
    <property type="term" value="F:GMP synthase activity"/>
    <property type="evidence" value="ECO:0007669"/>
    <property type="project" value="InterPro"/>
</dbReference>
<keyword evidence="1" id="KW-0436">Ligase</keyword>
<sequence>MTHHNDSEIVRQLRLHGPVVEPLEDFHKNKVRALDRELGPPAELLERHPFPGPGLSVGIIYAEEPFYEVDFDETQVLIRLMVHYANIAAKEHALLNRIEIATSKEERILLEELSSHNQYVATLLPIRTVGVQVQEVAEKCVGFPHHGLHIGKLFPSICNTSRTPISTTTEWDSNSKFIVFQSSALPLSYDTYYIEI</sequence>
<evidence type="ECO:0000256" key="3">
    <source>
        <dbReference type="ARBA" id="ARBA00022749"/>
    </source>
</evidence>
<keyword evidence="9" id="KW-1185">Reference proteome</keyword>
<evidence type="ECO:0000256" key="4">
    <source>
        <dbReference type="ARBA" id="ARBA00022755"/>
    </source>
</evidence>
<reference evidence="8 9" key="1">
    <citation type="submission" date="2016-03" db="EMBL/GenBank/DDBJ databases">
        <title>EvidentialGene: Evidence-directed Construction of Genes on Genomes.</title>
        <authorList>
            <person name="Gilbert D.G."/>
            <person name="Choi J.-H."/>
            <person name="Mockaitis K."/>
            <person name="Colbourne J."/>
            <person name="Pfrender M."/>
        </authorList>
    </citation>
    <scope>NUCLEOTIDE SEQUENCE [LARGE SCALE GENOMIC DNA]</scope>
    <source>
        <strain evidence="8 9">Xinb3</strain>
        <tissue evidence="8">Complete organism</tissue>
    </source>
</reference>
<dbReference type="EMBL" id="LRGB01000012">
    <property type="protein sequence ID" value="KZS21860.1"/>
    <property type="molecule type" value="Genomic_DNA"/>
</dbReference>
<dbReference type="STRING" id="35525.A0A162T338"/>